<keyword evidence="1" id="KW-1133">Transmembrane helix</keyword>
<dbReference type="AlphaFoldDB" id="A0A0E9QI84"/>
<name>A0A0E9QI84_ANGAN</name>
<keyword evidence="1" id="KW-0812">Transmembrane</keyword>
<proteinExistence type="predicted"/>
<protein>
    <submittedName>
        <fullName evidence="2">Uncharacterized protein</fullName>
    </submittedName>
</protein>
<dbReference type="EMBL" id="GBXM01092083">
    <property type="protein sequence ID" value="JAH16494.1"/>
    <property type="molecule type" value="Transcribed_RNA"/>
</dbReference>
<sequence length="70" mass="7563">MINIKTNVMITLKSIIMTATDLTVKGLAFKSSASSGMVSLGLGGHIKCFLLLPFVIFIINCRSHDKCFTA</sequence>
<reference evidence="2" key="2">
    <citation type="journal article" date="2015" name="Fish Shellfish Immunol.">
        <title>Early steps in the European eel (Anguilla anguilla)-Vibrio vulnificus interaction in the gills: Role of the RtxA13 toxin.</title>
        <authorList>
            <person name="Callol A."/>
            <person name="Pajuelo D."/>
            <person name="Ebbesson L."/>
            <person name="Teles M."/>
            <person name="MacKenzie S."/>
            <person name="Amaro C."/>
        </authorList>
    </citation>
    <scope>NUCLEOTIDE SEQUENCE</scope>
</reference>
<evidence type="ECO:0000256" key="1">
    <source>
        <dbReference type="SAM" id="Phobius"/>
    </source>
</evidence>
<feature type="transmembrane region" description="Helical" evidence="1">
    <location>
        <begin position="37"/>
        <end position="59"/>
    </location>
</feature>
<accession>A0A0E9QI84</accession>
<evidence type="ECO:0000313" key="2">
    <source>
        <dbReference type="EMBL" id="JAH16494.1"/>
    </source>
</evidence>
<organism evidence="2">
    <name type="scientific">Anguilla anguilla</name>
    <name type="common">European freshwater eel</name>
    <name type="synonym">Muraena anguilla</name>
    <dbReference type="NCBI Taxonomy" id="7936"/>
    <lineage>
        <taxon>Eukaryota</taxon>
        <taxon>Metazoa</taxon>
        <taxon>Chordata</taxon>
        <taxon>Craniata</taxon>
        <taxon>Vertebrata</taxon>
        <taxon>Euteleostomi</taxon>
        <taxon>Actinopterygii</taxon>
        <taxon>Neopterygii</taxon>
        <taxon>Teleostei</taxon>
        <taxon>Anguilliformes</taxon>
        <taxon>Anguillidae</taxon>
        <taxon>Anguilla</taxon>
    </lineage>
</organism>
<keyword evidence="1" id="KW-0472">Membrane</keyword>
<reference evidence="2" key="1">
    <citation type="submission" date="2014-11" db="EMBL/GenBank/DDBJ databases">
        <authorList>
            <person name="Amaro Gonzalez C."/>
        </authorList>
    </citation>
    <scope>NUCLEOTIDE SEQUENCE</scope>
</reference>